<gene>
    <name evidence="13" type="ORF">HDA37_002172</name>
</gene>
<evidence type="ECO:0000256" key="10">
    <source>
        <dbReference type="ARBA" id="ARBA00048997"/>
    </source>
</evidence>
<evidence type="ECO:0000256" key="9">
    <source>
        <dbReference type="ARBA" id="ARBA00048689"/>
    </source>
</evidence>
<feature type="region of interest" description="Disordered" evidence="11">
    <location>
        <begin position="295"/>
        <end position="336"/>
    </location>
</feature>
<dbReference type="InterPro" id="IPR050256">
    <property type="entry name" value="Glycosyltransferase_2"/>
</dbReference>
<keyword evidence="6" id="KW-0460">Magnesium</keyword>
<evidence type="ECO:0000313" key="14">
    <source>
        <dbReference type="Proteomes" id="UP000549695"/>
    </source>
</evidence>
<feature type="compositionally biased region" description="Basic and acidic residues" evidence="11">
    <location>
        <begin position="295"/>
        <end position="312"/>
    </location>
</feature>
<evidence type="ECO:0000256" key="2">
    <source>
        <dbReference type="ARBA" id="ARBA00001946"/>
    </source>
</evidence>
<dbReference type="Pfam" id="PF00535">
    <property type="entry name" value="Glycos_transf_2"/>
    <property type="match status" value="1"/>
</dbReference>
<evidence type="ECO:0000256" key="4">
    <source>
        <dbReference type="ARBA" id="ARBA00022676"/>
    </source>
</evidence>
<dbReference type="RefSeq" id="WP_179760998.1">
    <property type="nucleotide sequence ID" value="NZ_BAAAJZ010000001.1"/>
</dbReference>
<dbReference type="Gene3D" id="3.90.550.10">
    <property type="entry name" value="Spore Coat Polysaccharide Biosynthesis Protein SpsA, Chain A"/>
    <property type="match status" value="1"/>
</dbReference>
<dbReference type="EC" id="2.4.1.266" evidence="7"/>
<comment type="similarity">
    <text evidence="3">Belongs to the glycosyltransferase 2 family.</text>
</comment>
<dbReference type="SUPFAM" id="SSF53448">
    <property type="entry name" value="Nucleotide-diphospho-sugar transferases"/>
    <property type="match status" value="1"/>
</dbReference>
<keyword evidence="4 13" id="KW-0328">Glycosyltransferase</keyword>
<feature type="domain" description="Glycosyltransferase 2-like" evidence="12">
    <location>
        <begin position="18"/>
        <end position="143"/>
    </location>
</feature>
<evidence type="ECO:0000256" key="11">
    <source>
        <dbReference type="SAM" id="MobiDB-lite"/>
    </source>
</evidence>
<proteinExistence type="inferred from homology"/>
<evidence type="ECO:0000256" key="3">
    <source>
        <dbReference type="ARBA" id="ARBA00006739"/>
    </source>
</evidence>
<accession>A0A852VZ96</accession>
<protein>
    <recommendedName>
        <fullName evidence="8">Glucosyl-3-phosphoglycerate synthase</fullName>
        <ecNumber evidence="7">2.4.1.266</ecNumber>
    </recommendedName>
</protein>
<comment type="caution">
    <text evidence="13">The sequence shown here is derived from an EMBL/GenBank/DDBJ whole genome shotgun (WGS) entry which is preliminary data.</text>
</comment>
<dbReference type="PANTHER" id="PTHR48090">
    <property type="entry name" value="UNDECAPRENYL-PHOSPHATE 4-DEOXY-4-FORMAMIDO-L-ARABINOSE TRANSFERASE-RELATED"/>
    <property type="match status" value="1"/>
</dbReference>
<dbReference type="InterPro" id="IPR029044">
    <property type="entry name" value="Nucleotide-diphossugar_trans"/>
</dbReference>
<dbReference type="PANTHER" id="PTHR48090:SF10">
    <property type="entry name" value="GLUCOSYL-3-PHOSPHOGLYCERATE SYNTHASE"/>
    <property type="match status" value="1"/>
</dbReference>
<evidence type="ECO:0000256" key="8">
    <source>
        <dbReference type="ARBA" id="ARBA00040894"/>
    </source>
</evidence>
<name>A0A852VZ96_PSEA5</name>
<organism evidence="13 14">
    <name type="scientific">Pseudonocardia alni</name>
    <name type="common">Amycolata alni</name>
    <dbReference type="NCBI Taxonomy" id="33907"/>
    <lineage>
        <taxon>Bacteria</taxon>
        <taxon>Bacillati</taxon>
        <taxon>Actinomycetota</taxon>
        <taxon>Actinomycetes</taxon>
        <taxon>Pseudonocardiales</taxon>
        <taxon>Pseudonocardiaceae</taxon>
        <taxon>Pseudonocardia</taxon>
    </lineage>
</organism>
<dbReference type="AlphaFoldDB" id="A0A852VZ96"/>
<comment type="cofactor">
    <cofactor evidence="1">
        <name>Mn(2+)</name>
        <dbReference type="ChEBI" id="CHEBI:29035"/>
    </cofactor>
</comment>
<dbReference type="GeneID" id="98051947"/>
<keyword evidence="5 13" id="KW-0808">Transferase</keyword>
<evidence type="ECO:0000256" key="6">
    <source>
        <dbReference type="ARBA" id="ARBA00022842"/>
    </source>
</evidence>
<keyword evidence="14" id="KW-1185">Reference proteome</keyword>
<evidence type="ECO:0000256" key="5">
    <source>
        <dbReference type="ARBA" id="ARBA00022679"/>
    </source>
</evidence>
<comment type="cofactor">
    <cofactor evidence="2">
        <name>Mg(2+)</name>
        <dbReference type="ChEBI" id="CHEBI:18420"/>
    </cofactor>
</comment>
<reference evidence="13 14" key="1">
    <citation type="submission" date="2020-07" db="EMBL/GenBank/DDBJ databases">
        <title>Sequencing the genomes of 1000 actinobacteria strains.</title>
        <authorList>
            <person name="Klenk H.-P."/>
        </authorList>
    </citation>
    <scope>NUCLEOTIDE SEQUENCE [LARGE SCALE GENOMIC DNA]</scope>
    <source>
        <strain evidence="13 14">DSM 44749</strain>
    </source>
</reference>
<evidence type="ECO:0000259" key="12">
    <source>
        <dbReference type="Pfam" id="PF00535"/>
    </source>
</evidence>
<comment type="catalytic activity">
    <reaction evidence="10">
        <text>an NDP-alpha-D-glucose + (2R)-3-phosphoglycerate = (2R)-2-O-(alpha-D-glucopyranosyl)-3-phospho-glycerate + a ribonucleoside 5'-diphosphate + H(+)</text>
        <dbReference type="Rhea" id="RHEA:47244"/>
        <dbReference type="ChEBI" id="CHEBI:15378"/>
        <dbReference type="ChEBI" id="CHEBI:57930"/>
        <dbReference type="ChEBI" id="CHEBI:58272"/>
        <dbReference type="ChEBI" id="CHEBI:62600"/>
        <dbReference type="ChEBI" id="CHEBI:76533"/>
        <dbReference type="EC" id="2.4.1.266"/>
    </reaction>
    <physiologicalReaction direction="left-to-right" evidence="10">
        <dbReference type="Rhea" id="RHEA:47245"/>
    </physiologicalReaction>
</comment>
<evidence type="ECO:0000313" key="13">
    <source>
        <dbReference type="EMBL" id="NYG01887.1"/>
    </source>
</evidence>
<dbReference type="InterPro" id="IPR001173">
    <property type="entry name" value="Glyco_trans_2-like"/>
</dbReference>
<dbReference type="NCBIfam" id="NF010496">
    <property type="entry name" value="PRK13915.1"/>
    <property type="match status" value="1"/>
</dbReference>
<sequence length="336" mass="35042">MTLSARLAARKDGRRIAVVLPALDEEATVGALVAGLTRLCEGPVPLVDDLVVLDSGSTDRTAEYAAAAGARVLGRERAVPGVHVLPGKGEAMWRAVVALGNGPRPADLVCFIDADLVDPHPELVERLLAPLLTRPGTALVKGYHRRPLTGPGGPGGACGPDDASGHEGGRVTELLARPLLAALRPGLRHVRQPIGGEYAATRELLDRLPFATGYGVDIGLLLDTDADTVVGGTAAIAQADLGVRRHRNRPLHELGRTSREVLATALARCGVEDSGAGLTAFLPDVVLPGHVHTGHGAETEWRTETRPLRQVDRPPPGRVRDGGSAEPVVAPAARVG</sequence>
<evidence type="ECO:0000256" key="1">
    <source>
        <dbReference type="ARBA" id="ARBA00001936"/>
    </source>
</evidence>
<evidence type="ECO:0000256" key="7">
    <source>
        <dbReference type="ARBA" id="ARBA00039022"/>
    </source>
</evidence>
<comment type="catalytic activity">
    <reaction evidence="9">
        <text>(2R)-3-phosphoglycerate + UDP-alpha-D-glucose = (2R)-2-O-(alpha-D-glucopyranosyl)-3-phospho-glycerate + UDP + H(+)</text>
        <dbReference type="Rhea" id="RHEA:31319"/>
        <dbReference type="ChEBI" id="CHEBI:15378"/>
        <dbReference type="ChEBI" id="CHEBI:58223"/>
        <dbReference type="ChEBI" id="CHEBI:58272"/>
        <dbReference type="ChEBI" id="CHEBI:58885"/>
        <dbReference type="ChEBI" id="CHEBI:62600"/>
        <dbReference type="EC" id="2.4.1.266"/>
    </reaction>
    <physiologicalReaction direction="left-to-right" evidence="9">
        <dbReference type="Rhea" id="RHEA:31320"/>
    </physiologicalReaction>
</comment>
<dbReference type="Proteomes" id="UP000549695">
    <property type="component" value="Unassembled WGS sequence"/>
</dbReference>
<dbReference type="GO" id="GO:0016757">
    <property type="term" value="F:glycosyltransferase activity"/>
    <property type="evidence" value="ECO:0007669"/>
    <property type="project" value="UniProtKB-KW"/>
</dbReference>
<dbReference type="EMBL" id="JACCCZ010000001">
    <property type="protein sequence ID" value="NYG01887.1"/>
    <property type="molecule type" value="Genomic_DNA"/>
</dbReference>